<sequence>MFSHRMGAPESISINSDLSRIRDEAFDLKSFQKSEKELQRIESIVEDEIDEGDILFNDGQQMLSRSSDSSQGIGSGDEIEISTGCHISMWDPLPRIKAILEFYSQMGDVQTTSSICLVLGEKVVDMKLIKSTQVDLWFYAYLEMLERLELWNAAAAFIKMSYRPKINQISNESTFVKMACVKCRAILTKSSTHCKACNTDSMSVTRCSICEQLVRGVWSSCDYCGHGGHTDHMREWFAKFNYCPFIGCGHFCQKTVRR</sequence>
<protein>
    <submittedName>
        <fullName evidence="4">Zinc-ribbon, c4HC2 type domain-containing protein</fullName>
    </submittedName>
</protein>
<reference evidence="4" key="1">
    <citation type="submission" date="2022-01" db="EMBL/GenBank/DDBJ databases">
        <title>Genome Sequence Resource for Two Populations of Ditylenchus destructor, the Migratory Endoparasitic Phytonematode.</title>
        <authorList>
            <person name="Zhang H."/>
            <person name="Lin R."/>
            <person name="Xie B."/>
        </authorList>
    </citation>
    <scope>NUCLEOTIDE SEQUENCE</scope>
    <source>
        <strain evidence="4">BazhouSP</strain>
    </source>
</reference>
<name>A0AAD4NIR3_9BILA</name>
<evidence type="ECO:0000313" key="5">
    <source>
        <dbReference type="Proteomes" id="UP001201812"/>
    </source>
</evidence>
<keyword evidence="5" id="KW-1185">Reference proteome</keyword>
<dbReference type="Proteomes" id="UP001201812">
    <property type="component" value="Unassembled WGS sequence"/>
</dbReference>
<dbReference type="GO" id="GO:0016239">
    <property type="term" value="P:positive regulation of macroautophagy"/>
    <property type="evidence" value="ECO:0007669"/>
    <property type="project" value="TreeGrafter"/>
</dbReference>
<dbReference type="GO" id="GO:1904263">
    <property type="term" value="P:positive regulation of TORC1 signaling"/>
    <property type="evidence" value="ECO:0007669"/>
    <property type="project" value="TreeGrafter"/>
</dbReference>
<dbReference type="PANTHER" id="PTHR46200:SF1">
    <property type="entry name" value="GATOR COMPLEX PROTEIN WDR24"/>
    <property type="match status" value="1"/>
</dbReference>
<dbReference type="PANTHER" id="PTHR46200">
    <property type="entry name" value="GATOR COMPLEX PROTEIN WDR24"/>
    <property type="match status" value="1"/>
</dbReference>
<comment type="caution">
    <text evidence="4">The sequence shown here is derived from an EMBL/GenBank/DDBJ whole genome shotgun (WGS) entry which is preliminary data.</text>
</comment>
<evidence type="ECO:0000256" key="2">
    <source>
        <dbReference type="ARBA" id="ARBA00022737"/>
    </source>
</evidence>
<proteinExistence type="predicted"/>
<keyword evidence="2" id="KW-0677">Repeat</keyword>
<dbReference type="GO" id="GO:0005774">
    <property type="term" value="C:vacuolar membrane"/>
    <property type="evidence" value="ECO:0007669"/>
    <property type="project" value="TreeGrafter"/>
</dbReference>
<dbReference type="EMBL" id="JAKKPZ010000002">
    <property type="protein sequence ID" value="KAI1726397.1"/>
    <property type="molecule type" value="Genomic_DNA"/>
</dbReference>
<accession>A0AAD4NIR3</accession>
<gene>
    <name evidence="4" type="ORF">DdX_03117</name>
</gene>
<evidence type="ECO:0000259" key="3">
    <source>
        <dbReference type="Pfam" id="PF17120"/>
    </source>
</evidence>
<keyword evidence="1" id="KW-0853">WD repeat</keyword>
<dbReference type="GO" id="GO:0005829">
    <property type="term" value="C:cytosol"/>
    <property type="evidence" value="ECO:0007669"/>
    <property type="project" value="TreeGrafter"/>
</dbReference>
<organism evidence="4 5">
    <name type="scientific">Ditylenchus destructor</name>
    <dbReference type="NCBI Taxonomy" id="166010"/>
    <lineage>
        <taxon>Eukaryota</taxon>
        <taxon>Metazoa</taxon>
        <taxon>Ecdysozoa</taxon>
        <taxon>Nematoda</taxon>
        <taxon>Chromadorea</taxon>
        <taxon>Rhabditida</taxon>
        <taxon>Tylenchina</taxon>
        <taxon>Tylenchomorpha</taxon>
        <taxon>Sphaerularioidea</taxon>
        <taxon>Anguinidae</taxon>
        <taxon>Anguininae</taxon>
        <taxon>Ditylenchus</taxon>
    </lineage>
</organism>
<dbReference type="InterPro" id="IPR037590">
    <property type="entry name" value="WDR24"/>
</dbReference>
<dbReference type="AlphaFoldDB" id="A0AAD4NIR3"/>
<dbReference type="InterPro" id="IPR049566">
    <property type="entry name" value="WDR59_RTC1-like_RING_Znf"/>
</dbReference>
<evidence type="ECO:0000313" key="4">
    <source>
        <dbReference type="EMBL" id="KAI1726397.1"/>
    </source>
</evidence>
<evidence type="ECO:0000256" key="1">
    <source>
        <dbReference type="ARBA" id="ARBA00022574"/>
    </source>
</evidence>
<dbReference type="GO" id="GO:0061700">
    <property type="term" value="C:GATOR2 complex"/>
    <property type="evidence" value="ECO:0007669"/>
    <property type="project" value="TreeGrafter"/>
</dbReference>
<dbReference type="Pfam" id="PF17120">
    <property type="entry name" value="zf-RING_16"/>
    <property type="match status" value="1"/>
</dbReference>
<feature type="domain" description="WDR59/RTC1-like RING zinc finger" evidence="3">
    <location>
        <begin position="204"/>
        <end position="255"/>
    </location>
</feature>
<dbReference type="CDD" id="cd16693">
    <property type="entry name" value="mRING-H2-C3H3C2_WDR24"/>
    <property type="match status" value="1"/>
</dbReference>